<evidence type="ECO:0000313" key="2">
    <source>
        <dbReference type="Proteomes" id="UP001460072"/>
    </source>
</evidence>
<dbReference type="EMBL" id="JBCGDO010000004">
    <property type="protein sequence ID" value="MEM0541970.1"/>
    <property type="molecule type" value="Genomic_DNA"/>
</dbReference>
<name>A0ABU9N5Y2_9FLAO</name>
<dbReference type="RefSeq" id="WP_342695191.1">
    <property type="nucleotide sequence ID" value="NZ_JBCGDO010000004.1"/>
</dbReference>
<dbReference type="SUPFAM" id="SSF53756">
    <property type="entry name" value="UDP-Glycosyltransferase/glycogen phosphorylase"/>
    <property type="match status" value="1"/>
</dbReference>
<gene>
    <name evidence="1" type="ORF">WFZ85_05050</name>
</gene>
<reference evidence="1 2" key="1">
    <citation type="submission" date="2024-03" db="EMBL/GenBank/DDBJ databases">
        <title>Two novel species of the genus Flavobacterium exhibiting potentially degradation of complex polysaccharides.</title>
        <authorList>
            <person name="Lian X."/>
        </authorList>
    </citation>
    <scope>NUCLEOTIDE SEQUENCE [LARGE SCALE GENOMIC DNA]</scope>
    <source>
        <strain evidence="2">j3</strain>
    </source>
</reference>
<evidence type="ECO:0000313" key="1">
    <source>
        <dbReference type="EMBL" id="MEM0541970.1"/>
    </source>
</evidence>
<accession>A0ABU9N5Y2</accession>
<comment type="caution">
    <text evidence="1">The sequence shown here is derived from an EMBL/GenBank/DDBJ whole genome shotgun (WGS) entry which is preliminary data.</text>
</comment>
<dbReference type="Proteomes" id="UP001460072">
    <property type="component" value="Unassembled WGS sequence"/>
</dbReference>
<sequence>MHKKKIFILLPDGIGLRNFAFTNFHNLGIENEFDITYWNATPFDLSVLGFKEVKIINPKTHPMTDFYKKALIQIELSQNIKKSKDSIYNSYRFPFSKKNSKEIFKVGIVYWIIFWNNSKQGVTRLRNKITTYERKTKLYFDSLATLQEQKPALVFCTNQRITSAVSSLLAAQDLGIPTATFIFSWDNLPKGTKIIETDFYFVWSEQMKSELRYYYPHINDNQIFITGTPQFEPHFETSLLVSKEIFFKEYRLDASKRYICFSGDDVTTSPNDPQYLLDVVKAVELLNSKGNNLGIIFRRCPVDFSKRYQHVLDKYKDTIVSIEPKWHKFGETWNTALPTVEDLKVQMNTIYHSEFVVNLGSSMVFDFVAFSKPCAFINYEVVNKDYPKWSVKKIYNFIHFRSMPSKNAVIWLNTPDEIENKFEQLLCGSTSKTIQNAQAWFEVINHHPAKLASERIWVAIKTIIT</sequence>
<protein>
    <submittedName>
        <fullName evidence="1">UDP-glycosyltransferase</fullName>
    </submittedName>
</protein>
<proteinExistence type="predicted"/>
<organism evidence="1 2">
    <name type="scientific">Flavobacterium aureirubrum</name>
    <dbReference type="NCBI Taxonomy" id="3133147"/>
    <lineage>
        <taxon>Bacteria</taxon>
        <taxon>Pseudomonadati</taxon>
        <taxon>Bacteroidota</taxon>
        <taxon>Flavobacteriia</taxon>
        <taxon>Flavobacteriales</taxon>
        <taxon>Flavobacteriaceae</taxon>
        <taxon>Flavobacterium</taxon>
    </lineage>
</organism>
<keyword evidence="2" id="KW-1185">Reference proteome</keyword>